<keyword evidence="3" id="KW-1185">Reference proteome</keyword>
<feature type="coiled-coil region" evidence="1">
    <location>
        <begin position="6"/>
        <end position="47"/>
    </location>
</feature>
<organism evidence="2 3">
    <name type="scientific">Paraglomus brasilianum</name>
    <dbReference type="NCBI Taxonomy" id="144538"/>
    <lineage>
        <taxon>Eukaryota</taxon>
        <taxon>Fungi</taxon>
        <taxon>Fungi incertae sedis</taxon>
        <taxon>Mucoromycota</taxon>
        <taxon>Glomeromycotina</taxon>
        <taxon>Glomeromycetes</taxon>
        <taxon>Paraglomerales</taxon>
        <taxon>Paraglomeraceae</taxon>
        <taxon>Paraglomus</taxon>
    </lineage>
</organism>
<dbReference type="Proteomes" id="UP000789739">
    <property type="component" value="Unassembled WGS sequence"/>
</dbReference>
<accession>A0A9N9H6H3</accession>
<gene>
    <name evidence="2" type="ORF">PBRASI_LOCUS10754</name>
</gene>
<comment type="caution">
    <text evidence="2">The sequence shown here is derived from an EMBL/GenBank/DDBJ whole genome shotgun (WGS) entry which is preliminary data.</text>
</comment>
<evidence type="ECO:0000313" key="2">
    <source>
        <dbReference type="EMBL" id="CAG8660467.1"/>
    </source>
</evidence>
<dbReference type="AlphaFoldDB" id="A0A9N9H6H3"/>
<evidence type="ECO:0000313" key="3">
    <source>
        <dbReference type="Proteomes" id="UP000789739"/>
    </source>
</evidence>
<keyword evidence="1" id="KW-0175">Coiled coil</keyword>
<dbReference type="EMBL" id="CAJVPI010003622">
    <property type="protein sequence ID" value="CAG8660467.1"/>
    <property type="molecule type" value="Genomic_DNA"/>
</dbReference>
<feature type="coiled-coil region" evidence="1">
    <location>
        <begin position="150"/>
        <end position="177"/>
    </location>
</feature>
<evidence type="ECO:0000256" key="1">
    <source>
        <dbReference type="SAM" id="Coils"/>
    </source>
</evidence>
<reference evidence="2" key="1">
    <citation type="submission" date="2021-06" db="EMBL/GenBank/DDBJ databases">
        <authorList>
            <person name="Kallberg Y."/>
            <person name="Tangrot J."/>
            <person name="Rosling A."/>
        </authorList>
    </citation>
    <scope>NUCLEOTIDE SEQUENCE</scope>
    <source>
        <strain evidence="2">BR232B</strain>
    </source>
</reference>
<proteinExistence type="predicted"/>
<protein>
    <submittedName>
        <fullName evidence="2">7199_t:CDS:1</fullName>
    </submittedName>
</protein>
<name>A0A9N9H6H3_9GLOM</name>
<feature type="coiled-coil region" evidence="1">
    <location>
        <begin position="72"/>
        <end position="120"/>
    </location>
</feature>
<sequence length="177" mass="21104">MTNERIKKLEEEKQTLETKLQNTRRELDQLKEEVKKNKDAFEEIIEAVGRSRVGPINERCYNFLGRCVERIINNDKTDLRLAKEEVQRLKEEKKLEGGWILEFEKIISKDEELKNQLQEKVSGIIPEIKKAALELNTKITKYDQLKSQWQQHLEQDKKQLQEEIIILEKMINKTNQE</sequence>